<gene>
    <name evidence="2" type="ORF">GSLYS_00006531001</name>
</gene>
<keyword evidence="3" id="KW-1185">Reference proteome</keyword>
<dbReference type="Proteomes" id="UP001497497">
    <property type="component" value="Unassembled WGS sequence"/>
</dbReference>
<evidence type="ECO:0000313" key="2">
    <source>
        <dbReference type="EMBL" id="CAL1532452.1"/>
    </source>
</evidence>
<reference evidence="2 3" key="1">
    <citation type="submission" date="2024-04" db="EMBL/GenBank/DDBJ databases">
        <authorList>
            <consortium name="Genoscope - CEA"/>
            <person name="William W."/>
        </authorList>
    </citation>
    <scope>NUCLEOTIDE SEQUENCE [LARGE SCALE GENOMIC DNA]</scope>
</reference>
<evidence type="ECO:0000256" key="1">
    <source>
        <dbReference type="SAM" id="MobiDB-lite"/>
    </source>
</evidence>
<evidence type="ECO:0000313" key="3">
    <source>
        <dbReference type="Proteomes" id="UP001497497"/>
    </source>
</evidence>
<dbReference type="Gene3D" id="3.40.50.300">
    <property type="entry name" value="P-loop containing nucleotide triphosphate hydrolases"/>
    <property type="match status" value="1"/>
</dbReference>
<proteinExistence type="predicted"/>
<dbReference type="EMBL" id="CAXITT010000117">
    <property type="protein sequence ID" value="CAL1532452.1"/>
    <property type="molecule type" value="Genomic_DNA"/>
</dbReference>
<dbReference type="SUPFAM" id="SSF52540">
    <property type="entry name" value="P-loop containing nucleoside triphosphate hydrolases"/>
    <property type="match status" value="1"/>
</dbReference>
<comment type="caution">
    <text evidence="2">The sequence shown here is derived from an EMBL/GenBank/DDBJ whole genome shotgun (WGS) entry which is preliminary data.</text>
</comment>
<sequence length="836" mass="94401">MSRGQLNTKGKSMNGASRLALLKEFEVLADVMKKDTRADEGENRVISALEILSHRYGPMFIICGYQYNNYLNKLREEMFSKGEASRPVRAFGQTMRAEHDCLIFHKNYGAIIVCIKAIGDNFSDWNASEEDRISSTNKILGKAIKQLEREEAMIHHVTSDLMKLKCHKLIALPNMTRDDVMKALAKDQKLLKSINDLTNNLGADLFLCQDELSDKKVSIWDLPEEKTRRLARWWELVSGTLMSEADFIEAKVYRQIIGRYCGLLSTVEVWSPSNPRVEVRSISEAVDLCGKRFAKVVLLPHQVEVLCSNHKRLFLYGPPGSGKTLLLILKAREWLISGKTVILLNVRPGSIHGFPYAYGVFDRLKKMVAPFRVPITNLRMVNIDTLKFQSDALASVLPTWCVIMDEVTPAAHQVIEHLSCLQVQHIWCAGVFTDDRPITAHRFFACKMDKILRCPPIVQTVMKHTEEDVRLSKPYEQLYQSNSLHFSMEKQSLGSNRFSETDKENAKEKSILSVPQAKSCLTEREGNIKTICEEPDKCGKSGPDVVSSKSAVKFEEEELKYDPDLLNERLMSRYGRKSLSLQEKNLKEDELKMPQNLSWYSTSSVDLGLATDGPRPHIIDHQSHTQPGLPLDCPKCAEELAKFLLSMVKQDAFSSEKEPRSQPSKNKYAFKNTGGASSKGGRVGRETTIFSNASTIHMKTPSIMSFGSKLFDNKALTWSDVLIVANDVDQECPLVSGLRNRGIPVEVVRGSQAHKIETSRTPTLFVTTYKEVNGLERSLIIFVPSEVPDELHKKKETPDLLDLQLGHCIKRFTDKDRTALWYVASRSLSSLVLMLP</sequence>
<feature type="region of interest" description="Disordered" evidence="1">
    <location>
        <begin position="654"/>
        <end position="684"/>
    </location>
</feature>
<dbReference type="InterPro" id="IPR027417">
    <property type="entry name" value="P-loop_NTPase"/>
</dbReference>
<organism evidence="2 3">
    <name type="scientific">Lymnaea stagnalis</name>
    <name type="common">Great pond snail</name>
    <name type="synonym">Helix stagnalis</name>
    <dbReference type="NCBI Taxonomy" id="6523"/>
    <lineage>
        <taxon>Eukaryota</taxon>
        <taxon>Metazoa</taxon>
        <taxon>Spiralia</taxon>
        <taxon>Lophotrochozoa</taxon>
        <taxon>Mollusca</taxon>
        <taxon>Gastropoda</taxon>
        <taxon>Heterobranchia</taxon>
        <taxon>Euthyneura</taxon>
        <taxon>Panpulmonata</taxon>
        <taxon>Hygrophila</taxon>
        <taxon>Lymnaeoidea</taxon>
        <taxon>Lymnaeidae</taxon>
        <taxon>Lymnaea</taxon>
    </lineage>
</organism>
<protein>
    <recommendedName>
        <fullName evidence="4">AAA+ ATPase domain-containing protein</fullName>
    </recommendedName>
</protein>
<accession>A0AAV2HJV7</accession>
<dbReference type="AlphaFoldDB" id="A0AAV2HJV7"/>
<name>A0AAV2HJV7_LYMST</name>
<evidence type="ECO:0008006" key="4">
    <source>
        <dbReference type="Google" id="ProtNLM"/>
    </source>
</evidence>